<protein>
    <submittedName>
        <fullName evidence="4">Rhodanese-related sulfurtransferase</fullName>
        <ecNumber evidence="4">2.8.1.1</ecNumber>
    </submittedName>
    <submittedName>
        <fullName evidence="5">Thiosulfate sulfurtransferase sseB</fullName>
        <ecNumber evidence="5">2.8.1.2</ecNumber>
    </submittedName>
</protein>
<dbReference type="Proteomes" id="UP000033457">
    <property type="component" value="Chromosome"/>
</dbReference>
<evidence type="ECO:0000313" key="7">
    <source>
        <dbReference type="Proteomes" id="UP000271380"/>
    </source>
</evidence>
<dbReference type="RefSeq" id="WP_046440586.1">
    <property type="nucleotide sequence ID" value="NZ_CP011312.1"/>
</dbReference>
<dbReference type="Pfam" id="PF00581">
    <property type="entry name" value="Rhodanese"/>
    <property type="match status" value="2"/>
</dbReference>
<dbReference type="PANTHER" id="PTHR11364">
    <property type="entry name" value="THIOSULFATE SULFERTANSFERASE"/>
    <property type="match status" value="1"/>
</dbReference>
<dbReference type="InterPro" id="IPR036873">
    <property type="entry name" value="Rhodanese-like_dom_sf"/>
</dbReference>
<feature type="domain" description="Rhodanese" evidence="3">
    <location>
        <begin position="30"/>
        <end position="135"/>
    </location>
</feature>
<evidence type="ECO:0000313" key="6">
    <source>
        <dbReference type="Proteomes" id="UP000033457"/>
    </source>
</evidence>
<dbReference type="EC" id="2.8.1.2" evidence="5"/>
<keyword evidence="1 4" id="KW-0808">Transferase</keyword>
<feature type="domain" description="Rhodanese" evidence="3">
    <location>
        <begin position="162"/>
        <end position="276"/>
    </location>
</feature>
<dbReference type="SUPFAM" id="SSF52821">
    <property type="entry name" value="Rhodanese/Cell cycle control phosphatase"/>
    <property type="match status" value="2"/>
</dbReference>
<dbReference type="CDD" id="cd01448">
    <property type="entry name" value="TST_Repeat_1"/>
    <property type="match status" value="1"/>
</dbReference>
<dbReference type="EMBL" id="LR134377">
    <property type="protein sequence ID" value="VEH06134.1"/>
    <property type="molecule type" value="Genomic_DNA"/>
</dbReference>
<sequence length="279" mass="30703">MTNHTITAQELSERIKAGKKQVILACLWSGEEHGGYDQYNSGHIPTALFCDPANALAGTPSSTTGRNPLPDRDYLNRWINRWGLSGDRQIVVYDNHRGYFAARAWWILKWAGIEDVVILDGGQRAWQKLDEEIVGGPGNITGNSTIRANLGMLPTATIEDVKQHKGILLDTRESNRFSGRKENLDLKAGHIPGAINVPTRELVDEEGLFKTAEELREIFAQKGITADTIDDVIIYSGSGNHSALSIIAMNIAGIGTPRHYIGGWSQWCANPKNPVETGF</sequence>
<dbReference type="PROSITE" id="PS50206">
    <property type="entry name" value="RHODANESE_3"/>
    <property type="match status" value="2"/>
</dbReference>
<dbReference type="OrthoDB" id="9770030at2"/>
<reference evidence="4 6" key="1">
    <citation type="journal article" date="2015" name="Genome Announc.">
        <title>Complete Genome Sequence of Corynebacterium kutscheri DSM 20755, a Corynebacterial Type Strain with Remarkably Low G+C Content of Chromosomal DNA.</title>
        <authorList>
            <person name="Ruckert C."/>
            <person name="Albersmeier A."/>
            <person name="Winkler A."/>
            <person name="Tauch A."/>
        </authorList>
    </citation>
    <scope>NUCLEOTIDE SEQUENCE [LARGE SCALE GENOMIC DNA]</scope>
    <source>
        <strain evidence="4 6">DSM 20755</strain>
    </source>
</reference>
<accession>A0A0F6R346</accession>
<keyword evidence="2" id="KW-0677">Repeat</keyword>
<gene>
    <name evidence="4" type="primary">sseB</name>
    <name evidence="5" type="ORF">NCTC949_00967</name>
    <name evidence="4" type="ORF">UL82_09450</name>
</gene>
<proteinExistence type="predicted"/>
<dbReference type="HOGENOM" id="CLU_031618_0_1_11"/>
<evidence type="ECO:0000259" key="3">
    <source>
        <dbReference type="PROSITE" id="PS50206"/>
    </source>
</evidence>
<reference evidence="5 7" key="2">
    <citation type="submission" date="2018-12" db="EMBL/GenBank/DDBJ databases">
        <authorList>
            <consortium name="Pathogen Informatics"/>
        </authorList>
    </citation>
    <scope>NUCLEOTIDE SEQUENCE [LARGE SCALE GENOMIC DNA]</scope>
    <source>
        <strain evidence="5 7">NCTC949</strain>
    </source>
</reference>
<dbReference type="InterPro" id="IPR001763">
    <property type="entry name" value="Rhodanese-like_dom"/>
</dbReference>
<dbReference type="Gene3D" id="3.40.250.10">
    <property type="entry name" value="Rhodanese-like domain"/>
    <property type="match status" value="2"/>
</dbReference>
<evidence type="ECO:0000256" key="1">
    <source>
        <dbReference type="ARBA" id="ARBA00022679"/>
    </source>
</evidence>
<dbReference type="PANTHER" id="PTHR11364:SF27">
    <property type="entry name" value="SULFURTRANSFERASE"/>
    <property type="match status" value="1"/>
</dbReference>
<dbReference type="AlphaFoldDB" id="A0A0F6R346"/>
<dbReference type="STRING" id="35755.UL82_09450"/>
<dbReference type="SMART" id="SM00450">
    <property type="entry name" value="RHOD"/>
    <property type="match status" value="2"/>
</dbReference>
<organism evidence="4 6">
    <name type="scientific">Corynebacterium kutscheri</name>
    <dbReference type="NCBI Taxonomy" id="35755"/>
    <lineage>
        <taxon>Bacteria</taxon>
        <taxon>Bacillati</taxon>
        <taxon>Actinomycetota</taxon>
        <taxon>Actinomycetes</taxon>
        <taxon>Mycobacteriales</taxon>
        <taxon>Corynebacteriaceae</taxon>
        <taxon>Corynebacterium</taxon>
    </lineage>
</organism>
<dbReference type="Proteomes" id="UP000271380">
    <property type="component" value="Chromosome"/>
</dbReference>
<dbReference type="KEGG" id="cku:UL82_09450"/>
<dbReference type="GO" id="GO:0004792">
    <property type="term" value="F:thiosulfate-cyanide sulfurtransferase activity"/>
    <property type="evidence" value="ECO:0007669"/>
    <property type="project" value="UniProtKB-EC"/>
</dbReference>
<evidence type="ECO:0000313" key="5">
    <source>
        <dbReference type="EMBL" id="VEH06134.1"/>
    </source>
</evidence>
<keyword evidence="6" id="KW-1185">Reference proteome</keyword>
<dbReference type="GO" id="GO:0016784">
    <property type="term" value="F:3-mercaptopyruvate sulfurtransferase activity"/>
    <property type="evidence" value="ECO:0007669"/>
    <property type="project" value="UniProtKB-EC"/>
</dbReference>
<name>A0A0F6R346_9CORY</name>
<dbReference type="EMBL" id="CP011312">
    <property type="protein sequence ID" value="AKE42028.1"/>
    <property type="molecule type" value="Genomic_DNA"/>
</dbReference>
<dbReference type="CDD" id="cd01449">
    <property type="entry name" value="TST_Repeat_2"/>
    <property type="match status" value="1"/>
</dbReference>
<dbReference type="InterPro" id="IPR045078">
    <property type="entry name" value="TST/MPST-like"/>
</dbReference>
<evidence type="ECO:0000313" key="4">
    <source>
        <dbReference type="EMBL" id="AKE42028.1"/>
    </source>
</evidence>
<dbReference type="EC" id="2.8.1.1" evidence="4"/>
<evidence type="ECO:0000256" key="2">
    <source>
        <dbReference type="ARBA" id="ARBA00022737"/>
    </source>
</evidence>